<dbReference type="Gene3D" id="2.30.30.40">
    <property type="entry name" value="SH3 Domains"/>
    <property type="match status" value="1"/>
</dbReference>
<evidence type="ECO:0000256" key="3">
    <source>
        <dbReference type="SAM" id="Coils"/>
    </source>
</evidence>
<evidence type="ECO:0000313" key="5">
    <source>
        <dbReference type="EMBL" id="CAF0714492.1"/>
    </source>
</evidence>
<evidence type="ECO:0000256" key="2">
    <source>
        <dbReference type="PROSITE-ProRule" id="PRU00192"/>
    </source>
</evidence>
<dbReference type="InterPro" id="IPR001452">
    <property type="entry name" value="SH3_domain"/>
</dbReference>
<dbReference type="EMBL" id="CAJNOC010000095">
    <property type="protein sequence ID" value="CAF0714492.1"/>
    <property type="molecule type" value="Genomic_DNA"/>
</dbReference>
<dbReference type="InterPro" id="IPR001060">
    <property type="entry name" value="FCH_dom"/>
</dbReference>
<dbReference type="InterPro" id="IPR027267">
    <property type="entry name" value="AH/BAR_dom_sf"/>
</dbReference>
<dbReference type="GO" id="GO:0030833">
    <property type="term" value="P:regulation of actin filament polymerization"/>
    <property type="evidence" value="ECO:0007669"/>
    <property type="project" value="TreeGrafter"/>
</dbReference>
<keyword evidence="1 2" id="KW-0728">SH3 domain</keyword>
<dbReference type="PANTHER" id="PTHR15735:SF21">
    <property type="entry name" value="PROTEIN NERVOUS WRECK"/>
    <property type="match status" value="1"/>
</dbReference>
<keyword evidence="3" id="KW-0175">Coiled coil</keyword>
<feature type="coiled-coil region" evidence="3">
    <location>
        <begin position="336"/>
        <end position="370"/>
    </location>
</feature>
<gene>
    <name evidence="5" type="ORF">OXX778_LOCUS1481</name>
</gene>
<organism evidence="5 6">
    <name type="scientific">Brachionus calyciflorus</name>
    <dbReference type="NCBI Taxonomy" id="104777"/>
    <lineage>
        <taxon>Eukaryota</taxon>
        <taxon>Metazoa</taxon>
        <taxon>Spiralia</taxon>
        <taxon>Gnathifera</taxon>
        <taxon>Rotifera</taxon>
        <taxon>Eurotatoria</taxon>
        <taxon>Monogononta</taxon>
        <taxon>Pseudotrocha</taxon>
        <taxon>Ploima</taxon>
        <taxon>Brachionidae</taxon>
        <taxon>Brachionus</taxon>
    </lineage>
</organism>
<dbReference type="Proteomes" id="UP000663879">
    <property type="component" value="Unassembled WGS sequence"/>
</dbReference>
<feature type="domain" description="SH3" evidence="4">
    <location>
        <begin position="577"/>
        <end position="643"/>
    </location>
</feature>
<dbReference type="OrthoDB" id="10065861at2759"/>
<dbReference type="Gene3D" id="1.20.1270.60">
    <property type="entry name" value="Arfaptin homology (AH) domain/BAR domain"/>
    <property type="match status" value="1"/>
</dbReference>
<dbReference type="InterPro" id="IPR036028">
    <property type="entry name" value="SH3-like_dom_sf"/>
</dbReference>
<reference evidence="5" key="1">
    <citation type="submission" date="2021-02" db="EMBL/GenBank/DDBJ databases">
        <authorList>
            <person name="Nowell W R."/>
        </authorList>
    </citation>
    <scope>NUCLEOTIDE SEQUENCE</scope>
    <source>
        <strain evidence="5">Ploen Becks lab</strain>
    </source>
</reference>
<dbReference type="PROSITE" id="PS50002">
    <property type="entry name" value="SH3"/>
    <property type="match status" value="1"/>
</dbReference>
<dbReference type="SUPFAM" id="SSF50044">
    <property type="entry name" value="SH3-domain"/>
    <property type="match status" value="2"/>
</dbReference>
<evidence type="ECO:0000313" key="6">
    <source>
        <dbReference type="Proteomes" id="UP000663879"/>
    </source>
</evidence>
<keyword evidence="6" id="KW-1185">Reference proteome</keyword>
<dbReference type="Pfam" id="PF00611">
    <property type="entry name" value="FCH"/>
    <property type="match status" value="1"/>
</dbReference>
<sequence length="678" mass="80285">MKYVKKVDDSFNLKNLFNEHISKFNLKNEQELAYFDDVRNFIEKKSQLELQYSQALSKLCNQYTSKEEYQINNESTSEIYIPEKWKLILEEYAYIAEKKQVSSRSILMHCEYFKKIKDQKFLVNQMAVNYLKKNQDILIESHRHNQNAFKTFCIDQFLCNQLDLKTSLSSQNLDKKLKSKKINVTKFKKAMEDMKKIDGLNAKERLKKLDFSKLNYVTTNCCQNQQLQYYFSMEIPQLLHFQNSYLDAFIDESLNTLVLKEVESSKFLVRHFEDSILNAFNINSENPSERSNVQKNSSEGYFIDRNECFSNLIQYDLQPHDTEFQPSFFSFQKDNIKNLSDDYVKWSSKLNDLENLMTAMLTKVNEKRIENAEKKATSIQQTTNNDFVVDQKQEEIRFLIVEKKLQMIHLQAKIDALGSFNINLNDLDSYNNLNRYEEKREILEANLHQNLELWDQLMKSVDDICYSDESYDYDYVRKTSKDFSQSEESNDSKISFSIFEPIVIENKKSFFSDIPNVEAKYAKTIKSYFSNDPNYISFENNQSLIIYDEVFNGVYRAKTYTGQVGLVGEKFIEFYTDPEIYVKSVYVYDGLDDQELSFPPDIYIRLLRKHSDNKKIDNEEWWEGVYEDKIGFFPSIFVQEIETNNFYENEPIPSPIVRNQNNEQIKSSFSPENQKVPQ</sequence>
<dbReference type="AlphaFoldDB" id="A0A813MCA1"/>
<evidence type="ECO:0000256" key="1">
    <source>
        <dbReference type="ARBA" id="ARBA00022443"/>
    </source>
</evidence>
<accession>A0A813MCA1</accession>
<dbReference type="SUPFAM" id="SSF103657">
    <property type="entry name" value="BAR/IMD domain-like"/>
    <property type="match status" value="1"/>
</dbReference>
<dbReference type="SMART" id="SM00326">
    <property type="entry name" value="SH3"/>
    <property type="match status" value="2"/>
</dbReference>
<proteinExistence type="predicted"/>
<comment type="caution">
    <text evidence="5">The sequence shown here is derived from an EMBL/GenBank/DDBJ whole genome shotgun (WGS) entry which is preliminary data.</text>
</comment>
<protein>
    <recommendedName>
        <fullName evidence="4">SH3 domain-containing protein</fullName>
    </recommendedName>
</protein>
<evidence type="ECO:0000259" key="4">
    <source>
        <dbReference type="PROSITE" id="PS50002"/>
    </source>
</evidence>
<dbReference type="PANTHER" id="PTHR15735">
    <property type="entry name" value="FCH AND DOUBLE SH3 DOMAINS PROTEIN"/>
    <property type="match status" value="1"/>
</dbReference>
<name>A0A813MCA1_9BILA</name>